<dbReference type="RefSeq" id="WP_034360776.1">
    <property type="nucleotide sequence ID" value="NZ_JHAC01000087.1"/>
</dbReference>
<dbReference type="Proteomes" id="UP000020492">
    <property type="component" value="Unassembled WGS sequence"/>
</dbReference>
<evidence type="ECO:0000313" key="5">
    <source>
        <dbReference type="Proteomes" id="UP000020492"/>
    </source>
</evidence>
<dbReference type="PANTHER" id="PTHR30137">
    <property type="entry name" value="LUCIFERASE-LIKE MONOOXYGENASE"/>
    <property type="match status" value="1"/>
</dbReference>
<dbReference type="Pfam" id="PF00296">
    <property type="entry name" value="Bac_luciferase"/>
    <property type="match status" value="1"/>
</dbReference>
<dbReference type="EMBL" id="JHAC01000087">
    <property type="protein sequence ID" value="EYB66476.1"/>
    <property type="molecule type" value="Genomic_DNA"/>
</dbReference>
<dbReference type="InterPro" id="IPR011251">
    <property type="entry name" value="Luciferase-like_dom"/>
</dbReference>
<dbReference type="SUPFAM" id="SSF51679">
    <property type="entry name" value="Bacterial luciferase-like"/>
    <property type="match status" value="1"/>
</dbReference>
<reference evidence="4 5" key="1">
    <citation type="submission" date="2014-03" db="EMBL/GenBank/DDBJ databases">
        <title>Draft genome sequence of Deinococcus phoenicis 1P10ME.</title>
        <authorList>
            <person name="Stepanov V.G."/>
            <person name="Vaishampayan P."/>
            <person name="Venkateswaran K."/>
            <person name="Fox G.E."/>
        </authorList>
    </citation>
    <scope>NUCLEOTIDE SEQUENCE [LARGE SCALE GENOMIC DNA]</scope>
    <source>
        <strain evidence="4 5">1P10ME</strain>
    </source>
</reference>
<dbReference type="eggNOG" id="COG2141">
    <property type="taxonomic scope" value="Bacteria"/>
</dbReference>
<dbReference type="AlphaFoldDB" id="A0A016QKG7"/>
<organism evidence="4 5">
    <name type="scientific">Deinococcus phoenicis</name>
    <dbReference type="NCBI Taxonomy" id="1476583"/>
    <lineage>
        <taxon>Bacteria</taxon>
        <taxon>Thermotogati</taxon>
        <taxon>Deinococcota</taxon>
        <taxon>Deinococci</taxon>
        <taxon>Deinococcales</taxon>
        <taxon>Deinococcaceae</taxon>
        <taxon>Deinococcus</taxon>
    </lineage>
</organism>
<feature type="domain" description="Luciferase-like" evidence="3">
    <location>
        <begin position="20"/>
        <end position="316"/>
    </location>
</feature>
<dbReference type="PANTHER" id="PTHR30137:SF8">
    <property type="entry name" value="BLR5498 PROTEIN"/>
    <property type="match status" value="1"/>
</dbReference>
<proteinExistence type="predicted"/>
<sequence>MPTPTPPFEPRPFELGLYTFAERTPDPATGLTVSPGQRMKDLLEEVELADQVGLDVFGVGEHHRPDYLVSAPAMVLAAAAARTRHIRLTSAVTVLGTEDPVRVYQQFATLDLISGGRAEIMAGRGSFAESFPLFLGGAPADYDALFAEKLELLLRARDHEHVVWQGRTRPALRGEGVYPRHLQEQLPIWLAVGGTPASARRAGTLGLPMALAIIGGMPERFVPFATLFRESARAAGHDPARLALGINSHGFIAPTSQQAADEAYPVHAAVMNQLGRERGWPPITRAHFEGDRSLRGALFVGDPQQVTEKILFQHDLFGHQRFLMQMSVGTLPHAQIMKSIELYGTEVAPVVRAEIARRNAGAAGLQAGLSANGNS</sequence>
<dbReference type="GO" id="GO:0016705">
    <property type="term" value="F:oxidoreductase activity, acting on paired donors, with incorporation or reduction of molecular oxygen"/>
    <property type="evidence" value="ECO:0007669"/>
    <property type="project" value="InterPro"/>
</dbReference>
<name>A0A016QKG7_9DEIO</name>
<accession>A0A016QKG7</accession>
<dbReference type="InterPro" id="IPR022290">
    <property type="entry name" value="LLM_Atu2307-like"/>
</dbReference>
<protein>
    <submittedName>
        <fullName evidence="4">Luciferase-like protein</fullName>
    </submittedName>
</protein>
<keyword evidence="2" id="KW-0503">Monooxygenase</keyword>
<dbReference type="PATRIC" id="fig|1476583.3.peg.3521"/>
<dbReference type="STRING" id="1476583.DEIPH_ctg118orf0001"/>
<evidence type="ECO:0000256" key="1">
    <source>
        <dbReference type="ARBA" id="ARBA00023002"/>
    </source>
</evidence>
<dbReference type="InterPro" id="IPR050766">
    <property type="entry name" value="Bact_Lucif_Oxidored"/>
</dbReference>
<evidence type="ECO:0000259" key="3">
    <source>
        <dbReference type="Pfam" id="PF00296"/>
    </source>
</evidence>
<comment type="caution">
    <text evidence="4">The sequence shown here is derived from an EMBL/GenBank/DDBJ whole genome shotgun (WGS) entry which is preliminary data.</text>
</comment>
<evidence type="ECO:0000256" key="2">
    <source>
        <dbReference type="ARBA" id="ARBA00023033"/>
    </source>
</evidence>
<gene>
    <name evidence="4" type="ORF">DEIPH_ctg118orf0001</name>
</gene>
<dbReference type="InterPro" id="IPR036661">
    <property type="entry name" value="Luciferase-like_sf"/>
</dbReference>
<dbReference type="NCBIfam" id="TIGR03858">
    <property type="entry name" value="LLM_2I7G"/>
    <property type="match status" value="1"/>
</dbReference>
<keyword evidence="5" id="KW-1185">Reference proteome</keyword>
<dbReference type="OrthoDB" id="9776438at2"/>
<dbReference type="GO" id="GO:0005829">
    <property type="term" value="C:cytosol"/>
    <property type="evidence" value="ECO:0007669"/>
    <property type="project" value="TreeGrafter"/>
</dbReference>
<dbReference type="Gene3D" id="3.20.20.30">
    <property type="entry name" value="Luciferase-like domain"/>
    <property type="match status" value="1"/>
</dbReference>
<dbReference type="GO" id="GO:0004497">
    <property type="term" value="F:monooxygenase activity"/>
    <property type="evidence" value="ECO:0007669"/>
    <property type="project" value="UniProtKB-KW"/>
</dbReference>
<evidence type="ECO:0000313" key="4">
    <source>
        <dbReference type="EMBL" id="EYB66476.1"/>
    </source>
</evidence>
<keyword evidence="1" id="KW-0560">Oxidoreductase</keyword>